<evidence type="ECO:0000313" key="9">
    <source>
        <dbReference type="Proteomes" id="UP000001861"/>
    </source>
</evidence>
<dbReference type="RefSeq" id="XP_001840850.1">
    <property type="nucleotide sequence ID" value="XM_001840798.1"/>
</dbReference>
<keyword evidence="3 6" id="KW-0812">Transmembrane</keyword>
<feature type="transmembrane region" description="Helical" evidence="6">
    <location>
        <begin position="69"/>
        <end position="89"/>
    </location>
</feature>
<proteinExistence type="predicted"/>
<evidence type="ECO:0000256" key="6">
    <source>
        <dbReference type="SAM" id="Phobius"/>
    </source>
</evidence>
<dbReference type="InterPro" id="IPR052053">
    <property type="entry name" value="IM_YidH-like"/>
</dbReference>
<dbReference type="PANTHER" id="PTHR34187">
    <property type="entry name" value="FGR18P"/>
    <property type="match status" value="1"/>
</dbReference>
<evidence type="ECO:0000256" key="2">
    <source>
        <dbReference type="ARBA" id="ARBA00022475"/>
    </source>
</evidence>
<dbReference type="InParanoid" id="A8PEV0"/>
<evidence type="ECO:0000256" key="1">
    <source>
        <dbReference type="ARBA" id="ARBA00004651"/>
    </source>
</evidence>
<accession>A8PEV0</accession>
<dbReference type="Pfam" id="PF02656">
    <property type="entry name" value="DUF202"/>
    <property type="match status" value="1"/>
</dbReference>
<evidence type="ECO:0000313" key="8">
    <source>
        <dbReference type="EMBL" id="EAU80903.1"/>
    </source>
</evidence>
<dbReference type="InterPro" id="IPR003807">
    <property type="entry name" value="DUF202"/>
</dbReference>
<dbReference type="GO" id="GO:0005886">
    <property type="term" value="C:plasma membrane"/>
    <property type="evidence" value="ECO:0007669"/>
    <property type="project" value="UniProtKB-SubCell"/>
</dbReference>
<dbReference type="Proteomes" id="UP000001861">
    <property type="component" value="Unassembled WGS sequence"/>
</dbReference>
<evidence type="ECO:0000259" key="7">
    <source>
        <dbReference type="Pfam" id="PF02656"/>
    </source>
</evidence>
<evidence type="ECO:0000256" key="4">
    <source>
        <dbReference type="ARBA" id="ARBA00022989"/>
    </source>
</evidence>
<protein>
    <recommendedName>
        <fullName evidence="7">DUF202 domain-containing protein</fullName>
    </recommendedName>
</protein>
<dbReference type="GeneID" id="6017505"/>
<sequence length="129" mass="14258">MVLKNTASTARDHLASERTYLAYVRTSLGLAVMGVALVQLFVITEITNPSFSQHPPANTLKLQRFSRPLGSLTIAFSFLVLVQGAWRYFKIQFALFDDNFPIARLSVAVQCFIFGAIIITLFGTLLSGN</sequence>
<evidence type="ECO:0000256" key="3">
    <source>
        <dbReference type="ARBA" id="ARBA00022692"/>
    </source>
</evidence>
<reference evidence="8 9" key="1">
    <citation type="journal article" date="2010" name="Proc. Natl. Acad. Sci. U.S.A.">
        <title>Insights into evolution of multicellular fungi from the assembled chromosomes of the mushroom Coprinopsis cinerea (Coprinus cinereus).</title>
        <authorList>
            <person name="Stajich J.E."/>
            <person name="Wilke S.K."/>
            <person name="Ahren D."/>
            <person name="Au C.H."/>
            <person name="Birren B.W."/>
            <person name="Borodovsky M."/>
            <person name="Burns C."/>
            <person name="Canback B."/>
            <person name="Casselton L.A."/>
            <person name="Cheng C.K."/>
            <person name="Deng J."/>
            <person name="Dietrich F.S."/>
            <person name="Fargo D.C."/>
            <person name="Farman M.L."/>
            <person name="Gathman A.C."/>
            <person name="Goldberg J."/>
            <person name="Guigo R."/>
            <person name="Hoegger P.J."/>
            <person name="Hooker J.B."/>
            <person name="Huggins A."/>
            <person name="James T.Y."/>
            <person name="Kamada T."/>
            <person name="Kilaru S."/>
            <person name="Kodira C."/>
            <person name="Kues U."/>
            <person name="Kupfer D."/>
            <person name="Kwan H.S."/>
            <person name="Lomsadze A."/>
            <person name="Li W."/>
            <person name="Lilly W.W."/>
            <person name="Ma L.J."/>
            <person name="Mackey A.J."/>
            <person name="Manning G."/>
            <person name="Martin F."/>
            <person name="Muraguchi H."/>
            <person name="Natvig D.O."/>
            <person name="Palmerini H."/>
            <person name="Ramesh M.A."/>
            <person name="Rehmeyer C.J."/>
            <person name="Roe B.A."/>
            <person name="Shenoy N."/>
            <person name="Stanke M."/>
            <person name="Ter-Hovhannisyan V."/>
            <person name="Tunlid A."/>
            <person name="Velagapudi R."/>
            <person name="Vision T.J."/>
            <person name="Zeng Q."/>
            <person name="Zolan M.E."/>
            <person name="Pukkila P.J."/>
        </authorList>
    </citation>
    <scope>NUCLEOTIDE SEQUENCE [LARGE SCALE GENOMIC DNA]</scope>
    <source>
        <strain evidence="9">Okayama-7 / 130 / ATCC MYA-4618 / FGSC 9003</strain>
    </source>
</reference>
<comment type="subcellular location">
    <subcellularLocation>
        <location evidence="1">Cell membrane</location>
        <topology evidence="1">Multi-pass membrane protein</topology>
    </subcellularLocation>
</comment>
<dbReference type="OrthoDB" id="199599at2759"/>
<keyword evidence="2" id="KW-1003">Cell membrane</keyword>
<dbReference type="PANTHER" id="PTHR34187:SF2">
    <property type="entry name" value="DUF202 DOMAIN-CONTAINING PROTEIN"/>
    <property type="match status" value="1"/>
</dbReference>
<organism evidence="8 9">
    <name type="scientific">Coprinopsis cinerea (strain Okayama-7 / 130 / ATCC MYA-4618 / FGSC 9003)</name>
    <name type="common">Inky cap fungus</name>
    <name type="synonym">Hormographiella aspergillata</name>
    <dbReference type="NCBI Taxonomy" id="240176"/>
    <lineage>
        <taxon>Eukaryota</taxon>
        <taxon>Fungi</taxon>
        <taxon>Dikarya</taxon>
        <taxon>Basidiomycota</taxon>
        <taxon>Agaricomycotina</taxon>
        <taxon>Agaricomycetes</taxon>
        <taxon>Agaricomycetidae</taxon>
        <taxon>Agaricales</taxon>
        <taxon>Agaricineae</taxon>
        <taxon>Psathyrellaceae</taxon>
        <taxon>Coprinopsis</taxon>
    </lineage>
</organism>
<feature type="domain" description="DUF202" evidence="7">
    <location>
        <begin position="11"/>
        <end position="91"/>
    </location>
</feature>
<comment type="caution">
    <text evidence="8">The sequence shown here is derived from an EMBL/GenBank/DDBJ whole genome shotgun (WGS) entry which is preliminary data.</text>
</comment>
<evidence type="ECO:0000256" key="5">
    <source>
        <dbReference type="ARBA" id="ARBA00023136"/>
    </source>
</evidence>
<gene>
    <name evidence="8" type="ORF">CC1G_03079</name>
</gene>
<keyword evidence="5 6" id="KW-0472">Membrane</keyword>
<dbReference type="OMA" id="KWRIFTH"/>
<keyword evidence="4 6" id="KW-1133">Transmembrane helix</keyword>
<keyword evidence="9" id="KW-1185">Reference proteome</keyword>
<dbReference type="KEGG" id="cci:CC1G_03079"/>
<dbReference type="EMBL" id="AACS02000008">
    <property type="protein sequence ID" value="EAU80903.1"/>
    <property type="molecule type" value="Genomic_DNA"/>
</dbReference>
<feature type="transmembrane region" description="Helical" evidence="6">
    <location>
        <begin position="20"/>
        <end position="43"/>
    </location>
</feature>
<feature type="transmembrane region" description="Helical" evidence="6">
    <location>
        <begin position="101"/>
        <end position="126"/>
    </location>
</feature>
<dbReference type="AlphaFoldDB" id="A8PEV0"/>
<dbReference type="eggNOG" id="ENOG502S9WX">
    <property type="taxonomic scope" value="Eukaryota"/>
</dbReference>
<dbReference type="VEuPathDB" id="FungiDB:CC1G_03079"/>
<name>A8PEV0_COPC7</name>